<dbReference type="InterPro" id="IPR022893">
    <property type="entry name" value="Shikimate_DH_fam"/>
</dbReference>
<feature type="binding site" evidence="8">
    <location>
        <position position="218"/>
    </location>
    <ligand>
        <name>NADP(+)</name>
        <dbReference type="ChEBI" id="CHEBI:58349"/>
    </ligand>
</feature>
<dbReference type="SUPFAM" id="SSF53223">
    <property type="entry name" value="Aminoacid dehydrogenase-like, N-terminal domain"/>
    <property type="match status" value="1"/>
</dbReference>
<dbReference type="Gene3D" id="3.40.50.720">
    <property type="entry name" value="NAD(P)-binding Rossmann-like Domain"/>
    <property type="match status" value="1"/>
</dbReference>
<evidence type="ECO:0000256" key="4">
    <source>
        <dbReference type="ARBA" id="ARBA00022857"/>
    </source>
</evidence>
<comment type="function">
    <text evidence="8">Involved in the biosynthesis of the chorismate, which leads to the biosynthesis of aromatic amino acids. Catalyzes the reversible NADPH linked reduction of 3-dehydroshikimate (DHSA) to yield shikimate (SA).</text>
</comment>
<dbReference type="Gene3D" id="3.40.50.10860">
    <property type="entry name" value="Leucine Dehydrogenase, chain A, domain 1"/>
    <property type="match status" value="1"/>
</dbReference>
<dbReference type="PANTHER" id="PTHR21089">
    <property type="entry name" value="SHIKIMATE DEHYDROGENASE"/>
    <property type="match status" value="1"/>
</dbReference>
<keyword evidence="4 8" id="KW-0521">NADP</keyword>
<dbReference type="NCBIfam" id="TIGR00507">
    <property type="entry name" value="aroE"/>
    <property type="match status" value="1"/>
</dbReference>
<dbReference type="GO" id="GO:0019632">
    <property type="term" value="P:shikimate metabolic process"/>
    <property type="evidence" value="ECO:0007669"/>
    <property type="project" value="InterPro"/>
</dbReference>
<feature type="domain" description="Shikimate dehydrogenase substrate binding N-terminal" evidence="10">
    <location>
        <begin position="8"/>
        <end position="90"/>
    </location>
</feature>
<feature type="domain" description="SDH C-terminal" evidence="11">
    <location>
        <begin position="242"/>
        <end position="272"/>
    </location>
</feature>
<dbReference type="InterPro" id="IPR013708">
    <property type="entry name" value="Shikimate_DH-bd_N"/>
</dbReference>
<dbReference type="EC" id="1.1.1.25" evidence="2 8"/>
<evidence type="ECO:0000256" key="3">
    <source>
        <dbReference type="ARBA" id="ARBA00022605"/>
    </source>
</evidence>
<keyword evidence="6 8" id="KW-0057">Aromatic amino acid biosynthesis</keyword>
<feature type="active site" description="Proton acceptor" evidence="8">
    <location>
        <position position="67"/>
    </location>
</feature>
<dbReference type="SUPFAM" id="SSF51735">
    <property type="entry name" value="NAD(P)-binding Rossmann-fold domains"/>
    <property type="match status" value="1"/>
</dbReference>
<feature type="binding site" evidence="8">
    <location>
        <position position="63"/>
    </location>
    <ligand>
        <name>shikimate</name>
        <dbReference type="ChEBI" id="CHEBI:36208"/>
    </ligand>
</feature>
<comment type="caution">
    <text evidence="8">Lacks conserved residue(s) required for the propagation of feature annotation.</text>
</comment>
<evidence type="ECO:0000259" key="10">
    <source>
        <dbReference type="Pfam" id="PF08501"/>
    </source>
</evidence>
<feature type="binding site" evidence="8">
    <location>
        <position position="220"/>
    </location>
    <ligand>
        <name>shikimate</name>
        <dbReference type="ChEBI" id="CHEBI:36208"/>
    </ligand>
</feature>
<dbReference type="HAMAP" id="MF_00222">
    <property type="entry name" value="Shikimate_DH_AroE"/>
    <property type="match status" value="1"/>
</dbReference>
<evidence type="ECO:0000256" key="2">
    <source>
        <dbReference type="ARBA" id="ARBA00012962"/>
    </source>
</evidence>
<evidence type="ECO:0000259" key="9">
    <source>
        <dbReference type="Pfam" id="PF01488"/>
    </source>
</evidence>
<dbReference type="RefSeq" id="WP_395120780.1">
    <property type="nucleotide sequence ID" value="NZ_CP170721.1"/>
</dbReference>
<protein>
    <recommendedName>
        <fullName evidence="2 8">Shikimate dehydrogenase (NADP(+))</fullName>
        <shortName evidence="8">SDH</shortName>
        <ecNumber evidence="2 8">1.1.1.25</ecNumber>
    </recommendedName>
</protein>
<proteinExistence type="inferred from homology"/>
<dbReference type="Pfam" id="PF18317">
    <property type="entry name" value="SDH_C"/>
    <property type="match status" value="1"/>
</dbReference>
<feature type="binding site" evidence="8">
    <location>
        <position position="88"/>
    </location>
    <ligand>
        <name>shikimate</name>
        <dbReference type="ChEBI" id="CHEBI:36208"/>
    </ligand>
</feature>
<dbReference type="AlphaFoldDB" id="A0AB74UN91"/>
<comment type="similarity">
    <text evidence="8">Belongs to the shikimate dehydrogenase family.</text>
</comment>
<evidence type="ECO:0000256" key="7">
    <source>
        <dbReference type="ARBA" id="ARBA00049442"/>
    </source>
</evidence>
<dbReference type="GO" id="GO:0004764">
    <property type="term" value="F:shikimate 3-dehydrogenase (NADP+) activity"/>
    <property type="evidence" value="ECO:0007669"/>
    <property type="project" value="UniProtKB-UniRule"/>
</dbReference>
<feature type="domain" description="Quinate/shikimate 5-dehydrogenase/glutamyl-tRNA reductase" evidence="9">
    <location>
        <begin position="112"/>
        <end position="195"/>
    </location>
</feature>
<dbReference type="InterPro" id="IPR041121">
    <property type="entry name" value="SDH_C"/>
</dbReference>
<comment type="catalytic activity">
    <reaction evidence="7 8">
        <text>shikimate + NADP(+) = 3-dehydroshikimate + NADPH + H(+)</text>
        <dbReference type="Rhea" id="RHEA:17737"/>
        <dbReference type="ChEBI" id="CHEBI:15378"/>
        <dbReference type="ChEBI" id="CHEBI:16630"/>
        <dbReference type="ChEBI" id="CHEBI:36208"/>
        <dbReference type="ChEBI" id="CHEBI:57783"/>
        <dbReference type="ChEBI" id="CHEBI:58349"/>
        <dbReference type="EC" id="1.1.1.25"/>
    </reaction>
</comment>
<dbReference type="GO" id="GO:0050661">
    <property type="term" value="F:NADP binding"/>
    <property type="evidence" value="ECO:0007669"/>
    <property type="project" value="InterPro"/>
</dbReference>
<evidence type="ECO:0000256" key="6">
    <source>
        <dbReference type="ARBA" id="ARBA00023141"/>
    </source>
</evidence>
<name>A0AB74UN91_9GAMM</name>
<reference evidence="12" key="1">
    <citation type="submission" date="2024-10" db="EMBL/GenBank/DDBJ databases">
        <authorList>
            <person name="Lesea H.P."/>
            <person name="Kuehl J.V."/>
            <person name="Chandonia J.-M."/>
        </authorList>
    </citation>
    <scope>NUCLEOTIDE SEQUENCE</scope>
    <source>
        <strain evidence="12">FW102-FHT14D07</strain>
    </source>
</reference>
<evidence type="ECO:0000256" key="1">
    <source>
        <dbReference type="ARBA" id="ARBA00004871"/>
    </source>
</evidence>
<dbReference type="GO" id="GO:0005829">
    <property type="term" value="C:cytosol"/>
    <property type="evidence" value="ECO:0007669"/>
    <property type="project" value="TreeGrafter"/>
</dbReference>
<keyword evidence="3 8" id="KW-0028">Amino-acid biosynthesis</keyword>
<dbReference type="NCBIfam" id="NF001310">
    <property type="entry name" value="PRK00258.1-2"/>
    <property type="match status" value="1"/>
</dbReference>
<feature type="binding site" evidence="8">
    <location>
        <begin position="16"/>
        <end position="18"/>
    </location>
    <ligand>
        <name>shikimate</name>
        <dbReference type="ChEBI" id="CHEBI:36208"/>
    </ligand>
</feature>
<evidence type="ECO:0000256" key="8">
    <source>
        <dbReference type="HAMAP-Rule" id="MF_00222"/>
    </source>
</evidence>
<dbReference type="InterPro" id="IPR036291">
    <property type="entry name" value="NAD(P)-bd_dom_sf"/>
</dbReference>
<dbReference type="EMBL" id="CP170721">
    <property type="protein sequence ID" value="XIA18106.1"/>
    <property type="molecule type" value="Genomic_DNA"/>
</dbReference>
<dbReference type="FunFam" id="3.40.50.10860:FF:000006">
    <property type="entry name" value="Shikimate dehydrogenase (NADP(+))"/>
    <property type="match status" value="1"/>
</dbReference>
<dbReference type="GO" id="GO:0009073">
    <property type="term" value="P:aromatic amino acid family biosynthetic process"/>
    <property type="evidence" value="ECO:0007669"/>
    <property type="project" value="UniProtKB-KW"/>
</dbReference>
<dbReference type="GO" id="GO:0008652">
    <property type="term" value="P:amino acid biosynthetic process"/>
    <property type="evidence" value="ECO:0007669"/>
    <property type="project" value="UniProtKB-KW"/>
</dbReference>
<organism evidence="12">
    <name type="scientific">Rhodanobacter sp. FW102-FHT14D07</name>
    <dbReference type="NCBI Taxonomy" id="3351462"/>
    <lineage>
        <taxon>Bacteria</taxon>
        <taxon>Pseudomonadati</taxon>
        <taxon>Pseudomonadota</taxon>
        <taxon>Gammaproteobacteria</taxon>
        <taxon>Lysobacterales</taxon>
        <taxon>Rhodanobacteraceae</taxon>
        <taxon>Rhodanobacter</taxon>
    </lineage>
</organism>
<feature type="binding site" evidence="8">
    <location>
        <position position="104"/>
    </location>
    <ligand>
        <name>shikimate</name>
        <dbReference type="ChEBI" id="CHEBI:36208"/>
    </ligand>
</feature>
<dbReference type="GO" id="GO:0009423">
    <property type="term" value="P:chorismate biosynthetic process"/>
    <property type="evidence" value="ECO:0007669"/>
    <property type="project" value="UniProtKB-UniRule"/>
</dbReference>
<dbReference type="InterPro" id="IPR046346">
    <property type="entry name" value="Aminoacid_DH-like_N_sf"/>
</dbReference>
<dbReference type="InterPro" id="IPR006151">
    <property type="entry name" value="Shikm_DH/Glu-tRNA_Rdtase"/>
</dbReference>
<evidence type="ECO:0000313" key="12">
    <source>
        <dbReference type="EMBL" id="XIA18106.1"/>
    </source>
</evidence>
<keyword evidence="5 8" id="KW-0560">Oxidoreductase</keyword>
<sequence>MQPAQFAVFGHPISHSLSPAIHQAFAQQCGIELAYRAIDVPPADFADAVRRFFADGGRGANVTLPHKAAAFALADQHSVAATRAGTANVLTRLGDGRLAAHNTDGDGMVRDLAERHEIDLRGHDTLLLGAGGAARGVAWPLLDAGVRSLTIVNRSPAAADALADAIGEPARVRTRYWDDLATIGSFDLIVNATSAGVLGAALQLPFALLGSRAVCYDLSYGQAAAGFLGWARAAGARYACDGLGMLVETAADAFALWHGQRPDTEPVYQTLRRQTA</sequence>
<dbReference type="PANTHER" id="PTHR21089:SF1">
    <property type="entry name" value="BIFUNCTIONAL 3-DEHYDROQUINATE DEHYDRATASE_SHIKIMATE DEHYDROGENASE, CHLOROPLASTIC"/>
    <property type="match status" value="1"/>
</dbReference>
<evidence type="ECO:0000256" key="5">
    <source>
        <dbReference type="ARBA" id="ARBA00023002"/>
    </source>
</evidence>
<feature type="binding site" evidence="8">
    <location>
        <position position="242"/>
    </location>
    <ligand>
        <name>NADP(+)</name>
        <dbReference type="ChEBI" id="CHEBI:58349"/>
    </ligand>
</feature>
<dbReference type="Pfam" id="PF08501">
    <property type="entry name" value="Shikimate_dh_N"/>
    <property type="match status" value="1"/>
</dbReference>
<feature type="binding site" evidence="8">
    <location>
        <begin position="129"/>
        <end position="133"/>
    </location>
    <ligand>
        <name>NADP(+)</name>
        <dbReference type="ChEBI" id="CHEBI:58349"/>
    </ligand>
</feature>
<dbReference type="Pfam" id="PF01488">
    <property type="entry name" value="Shikimate_DH"/>
    <property type="match status" value="1"/>
</dbReference>
<comment type="pathway">
    <text evidence="1 8">Metabolic intermediate biosynthesis; chorismate biosynthesis; chorismate from D-erythrose 4-phosphate and phosphoenolpyruvate: step 4/7.</text>
</comment>
<accession>A0AB74UN91</accession>
<gene>
    <name evidence="8 12" type="primary">aroE</name>
    <name evidence="12" type="ORF">ACFYG5_16300</name>
</gene>
<evidence type="ECO:0000259" key="11">
    <source>
        <dbReference type="Pfam" id="PF18317"/>
    </source>
</evidence>
<dbReference type="InterPro" id="IPR011342">
    <property type="entry name" value="Shikimate_DH"/>
</dbReference>
<comment type="subunit">
    <text evidence="8">Homodimer.</text>
</comment>